<accession>A0A0R3PY94</accession>
<proteinExistence type="predicted"/>
<dbReference type="InterPro" id="IPR014044">
    <property type="entry name" value="CAP_dom"/>
</dbReference>
<protein>
    <submittedName>
        <fullName evidence="4">Myotubularin phosphatase domain-containing protein</fullName>
    </submittedName>
</protein>
<keyword evidence="3" id="KW-1185">Reference proteome</keyword>
<dbReference type="OrthoDB" id="10555459at2759"/>
<dbReference type="SUPFAM" id="SSF55797">
    <property type="entry name" value="PR-1-like"/>
    <property type="match status" value="1"/>
</dbReference>
<gene>
    <name evidence="2" type="ORF">ACOC_LOCUS11369</name>
</gene>
<reference evidence="4" key="1">
    <citation type="submission" date="2017-02" db="UniProtKB">
        <authorList>
            <consortium name="WormBaseParasite"/>
        </authorList>
    </citation>
    <scope>IDENTIFICATION</scope>
</reference>
<evidence type="ECO:0000313" key="4">
    <source>
        <dbReference type="WBParaSite" id="ACOC_0001136801-mRNA-1"/>
    </source>
</evidence>
<dbReference type="WBParaSite" id="ACOC_0001136801-mRNA-1">
    <property type="protein sequence ID" value="ACOC_0001136801-mRNA-1"/>
    <property type="gene ID" value="ACOC_0001136801"/>
</dbReference>
<dbReference type="Pfam" id="PF00188">
    <property type="entry name" value="CAP"/>
    <property type="match status" value="1"/>
</dbReference>
<organism evidence="4">
    <name type="scientific">Angiostrongylus costaricensis</name>
    <name type="common">Nematode worm</name>
    <dbReference type="NCBI Taxonomy" id="334426"/>
    <lineage>
        <taxon>Eukaryota</taxon>
        <taxon>Metazoa</taxon>
        <taxon>Ecdysozoa</taxon>
        <taxon>Nematoda</taxon>
        <taxon>Chromadorea</taxon>
        <taxon>Rhabditida</taxon>
        <taxon>Rhabditina</taxon>
        <taxon>Rhabditomorpha</taxon>
        <taxon>Strongyloidea</taxon>
        <taxon>Metastrongylidae</taxon>
        <taxon>Angiostrongylus</taxon>
    </lineage>
</organism>
<sequence length="296" mass="34595">MFRLVKNVLTLTQKMSIELFQGFKFSSQFDYVSDDIEECGTNSKMDKMLRLTVTSLHNTLRGLLVNRTQKNGNGSRARNFPSAGDMSLMEYNCKLEESAFNISQMCQNQTVPNFSFVGSNNATYFLSRATFDHNKWDYFRDDISDYFRIIRFMMEWWNTSLEYGPLVNLTPTASDSGIIPFLQVVCDNALLRFIERRRVGRTIFCTIVHQFLNIGAMRWRTLTRRNWDAHTTYAIRPIHTTLRLSCYLFVDTEIRIFVSTKQSTRKEHRAARAITAAWVALFVTRLQQNMILKDEE</sequence>
<feature type="domain" description="SCP" evidence="1">
    <location>
        <begin position="55"/>
        <end position="162"/>
    </location>
</feature>
<evidence type="ECO:0000313" key="3">
    <source>
        <dbReference type="Proteomes" id="UP000267027"/>
    </source>
</evidence>
<dbReference type="Gene3D" id="3.40.33.10">
    <property type="entry name" value="CAP"/>
    <property type="match status" value="1"/>
</dbReference>
<dbReference type="AlphaFoldDB" id="A0A0R3PY94"/>
<dbReference type="Proteomes" id="UP000267027">
    <property type="component" value="Unassembled WGS sequence"/>
</dbReference>
<evidence type="ECO:0000259" key="1">
    <source>
        <dbReference type="Pfam" id="PF00188"/>
    </source>
</evidence>
<evidence type="ECO:0000313" key="2">
    <source>
        <dbReference type="EMBL" id="VDM62954.1"/>
    </source>
</evidence>
<dbReference type="EMBL" id="UYYA01004677">
    <property type="protein sequence ID" value="VDM62954.1"/>
    <property type="molecule type" value="Genomic_DNA"/>
</dbReference>
<dbReference type="InterPro" id="IPR035940">
    <property type="entry name" value="CAP_sf"/>
</dbReference>
<reference evidence="2 3" key="2">
    <citation type="submission" date="2018-11" db="EMBL/GenBank/DDBJ databases">
        <authorList>
            <consortium name="Pathogen Informatics"/>
        </authorList>
    </citation>
    <scope>NUCLEOTIDE SEQUENCE [LARGE SCALE GENOMIC DNA]</scope>
    <source>
        <strain evidence="2 3">Costa Rica</strain>
    </source>
</reference>
<name>A0A0R3PY94_ANGCS</name>